<dbReference type="InterPro" id="IPR005343">
    <property type="entry name" value="Noc2"/>
</dbReference>
<dbReference type="OrthoDB" id="10266662at2759"/>
<dbReference type="AlphaFoldDB" id="A0A8X7WDL7"/>
<feature type="region of interest" description="Disordered" evidence="4">
    <location>
        <begin position="1"/>
        <end position="22"/>
    </location>
</feature>
<evidence type="ECO:0000256" key="4">
    <source>
        <dbReference type="SAM" id="MobiDB-lite"/>
    </source>
</evidence>
<dbReference type="EMBL" id="JAAMPC010000001">
    <property type="protein sequence ID" value="KAG2328908.1"/>
    <property type="molecule type" value="Genomic_DNA"/>
</dbReference>
<evidence type="ECO:0000256" key="3">
    <source>
        <dbReference type="ARBA" id="ARBA00023242"/>
    </source>
</evidence>
<dbReference type="Pfam" id="PF03715">
    <property type="entry name" value="Noc2"/>
    <property type="match status" value="1"/>
</dbReference>
<dbReference type="GO" id="GO:0005730">
    <property type="term" value="C:nucleolus"/>
    <property type="evidence" value="ECO:0007669"/>
    <property type="project" value="TreeGrafter"/>
</dbReference>
<dbReference type="PANTHER" id="PTHR12687:SF8">
    <property type="entry name" value="PROTEIN REBELOTE"/>
    <property type="match status" value="1"/>
</dbReference>
<dbReference type="GO" id="GO:0030690">
    <property type="term" value="C:Noc1p-Noc2p complex"/>
    <property type="evidence" value="ECO:0007669"/>
    <property type="project" value="TreeGrafter"/>
</dbReference>
<keyword evidence="6" id="KW-1185">Reference proteome</keyword>
<proteinExistence type="inferred from homology"/>
<comment type="subcellular location">
    <subcellularLocation>
        <location evidence="1">Nucleus</location>
    </subcellularLocation>
</comment>
<evidence type="ECO:0000256" key="1">
    <source>
        <dbReference type="ARBA" id="ARBA00004123"/>
    </source>
</evidence>
<evidence type="ECO:0000313" key="6">
    <source>
        <dbReference type="Proteomes" id="UP000886595"/>
    </source>
</evidence>
<gene>
    <name evidence="5" type="ORF">Bca52824_000088</name>
</gene>
<dbReference type="GO" id="GO:0005654">
    <property type="term" value="C:nucleoplasm"/>
    <property type="evidence" value="ECO:0007669"/>
    <property type="project" value="TreeGrafter"/>
</dbReference>
<dbReference type="GO" id="GO:0030691">
    <property type="term" value="C:Noc2p-Noc3p complex"/>
    <property type="evidence" value="ECO:0007669"/>
    <property type="project" value="TreeGrafter"/>
</dbReference>
<keyword evidence="3" id="KW-0539">Nucleus</keyword>
<comment type="similarity">
    <text evidence="2">Belongs to the NOC2 family.</text>
</comment>
<dbReference type="PANTHER" id="PTHR12687">
    <property type="entry name" value="NUCLEOLAR COMPLEX 2 AND RAD4-RELATED"/>
    <property type="match status" value="1"/>
</dbReference>
<dbReference type="GO" id="GO:0042273">
    <property type="term" value="P:ribosomal large subunit biogenesis"/>
    <property type="evidence" value="ECO:0007669"/>
    <property type="project" value="TreeGrafter"/>
</dbReference>
<accession>A0A8X7WDL7</accession>
<organism evidence="5 6">
    <name type="scientific">Brassica carinata</name>
    <name type="common">Ethiopian mustard</name>
    <name type="synonym">Abyssinian cabbage</name>
    <dbReference type="NCBI Taxonomy" id="52824"/>
    <lineage>
        <taxon>Eukaryota</taxon>
        <taxon>Viridiplantae</taxon>
        <taxon>Streptophyta</taxon>
        <taxon>Embryophyta</taxon>
        <taxon>Tracheophyta</taxon>
        <taxon>Spermatophyta</taxon>
        <taxon>Magnoliopsida</taxon>
        <taxon>eudicotyledons</taxon>
        <taxon>Gunneridae</taxon>
        <taxon>Pentapetalae</taxon>
        <taxon>rosids</taxon>
        <taxon>malvids</taxon>
        <taxon>Brassicales</taxon>
        <taxon>Brassicaceae</taxon>
        <taxon>Brassiceae</taxon>
        <taxon>Brassica</taxon>
    </lineage>
</organism>
<sequence>MKQQPQNGLFGLTRPNLSEASSSPVLSTLNVCFQMGKLGKKARKFAKKNLQSVEKRYRKQKPFLKRKFAKRDGRRHAEDEEEEKMVEQPHKKRCIEENPRDIVIDAVFDKDEGAALDGGDSDSDGYLAEDSDLTNAVVNGTEGKISVTELKKQTRKLARLNKKQSESDTVKRKVLSGTVLSSCCNLVDEEQSVQALISLLNWYRAACHYGHEPSGITSSPGICYDIEDSETFANVIVFVLQKADHTFKSILGLSGSANKEKILKLKNNPKWDSVKPLIKSFFRSTMHLVKQAADLEITVFALTQLRVSIVFFAAFPELLNKLIKLSVDLWVTGEETLSQQSFLILKDISKVFNSECFDACFISMYKAFLHDCDIPKADSEKRLPLLRDSLVELCSQDMQKSYTKASVSITQLAKLLKMALATKNKEAVEKIHSGHYTSCLDLWVSFIASNVQDSDLQSLLYTVVQVINGVATLFIGPRYLLLRVKCIQWLNHLSRASGIFIPIASLVLDMLEYKTTNDGEKQKKKLEAVSTVKLPKNWLKSQNFQEQCIFSVIELLATHFAQWSFHISFPELASISIMRLKKFNERSTMEGLKRVVKRFIDQVELNTEFVKMKRDEAAFSPNDQQAIETFLQLEKRNKTAPYTQYYQSIIDKGLGTKVKK</sequence>
<dbReference type="Proteomes" id="UP000886595">
    <property type="component" value="Unassembled WGS sequence"/>
</dbReference>
<protein>
    <recommendedName>
        <fullName evidence="7">Nucleolar complex protein 2 homolog</fullName>
    </recommendedName>
</protein>
<comment type="caution">
    <text evidence="5">The sequence shown here is derived from an EMBL/GenBank/DDBJ whole genome shotgun (WGS) entry which is preliminary data.</text>
</comment>
<evidence type="ECO:0008006" key="7">
    <source>
        <dbReference type="Google" id="ProtNLM"/>
    </source>
</evidence>
<evidence type="ECO:0000256" key="2">
    <source>
        <dbReference type="ARBA" id="ARBA00005907"/>
    </source>
</evidence>
<feature type="region of interest" description="Disordered" evidence="4">
    <location>
        <begin position="68"/>
        <end position="91"/>
    </location>
</feature>
<name>A0A8X7WDL7_BRACI</name>
<evidence type="ECO:0000313" key="5">
    <source>
        <dbReference type="EMBL" id="KAG2328908.1"/>
    </source>
</evidence>
<reference evidence="5 6" key="1">
    <citation type="submission" date="2020-02" db="EMBL/GenBank/DDBJ databases">
        <authorList>
            <person name="Ma Q."/>
            <person name="Huang Y."/>
            <person name="Song X."/>
            <person name="Pei D."/>
        </authorList>
    </citation>
    <scope>NUCLEOTIDE SEQUENCE [LARGE SCALE GENOMIC DNA]</scope>
    <source>
        <strain evidence="5">Sxm20200214</strain>
        <tissue evidence="5">Leaf</tissue>
    </source>
</reference>